<dbReference type="AlphaFoldDB" id="A0AAV8SEN8"/>
<dbReference type="GO" id="GO:0003677">
    <property type="term" value="F:DNA binding"/>
    <property type="evidence" value="ECO:0007669"/>
    <property type="project" value="UniProtKB-KW"/>
</dbReference>
<feature type="compositionally biased region" description="Polar residues" evidence="7">
    <location>
        <begin position="76"/>
        <end position="94"/>
    </location>
</feature>
<feature type="region of interest" description="Disordered" evidence="7">
    <location>
        <begin position="239"/>
        <end position="277"/>
    </location>
</feature>
<dbReference type="PROSITE" id="PS51519">
    <property type="entry name" value="RWP_RK"/>
    <property type="match status" value="1"/>
</dbReference>
<evidence type="ECO:0000313" key="10">
    <source>
        <dbReference type="Proteomes" id="UP001159364"/>
    </source>
</evidence>
<comment type="caution">
    <text evidence="9">The sequence shown here is derived from an EMBL/GenBank/DDBJ whole genome shotgun (WGS) entry which is preliminary data.</text>
</comment>
<gene>
    <name evidence="9" type="ORF">K2173_015647</name>
</gene>
<evidence type="ECO:0000256" key="7">
    <source>
        <dbReference type="SAM" id="MobiDB-lite"/>
    </source>
</evidence>
<evidence type="ECO:0000256" key="1">
    <source>
        <dbReference type="ARBA" id="ARBA00004049"/>
    </source>
</evidence>
<evidence type="ECO:0000256" key="2">
    <source>
        <dbReference type="ARBA" id="ARBA00023015"/>
    </source>
</evidence>
<keyword evidence="6" id="KW-0539">Nucleus</keyword>
<dbReference type="EMBL" id="JAIWQS010000011">
    <property type="protein sequence ID" value="KAJ8750500.1"/>
    <property type="molecule type" value="Genomic_DNA"/>
</dbReference>
<evidence type="ECO:0000313" key="9">
    <source>
        <dbReference type="EMBL" id="KAJ8750500.1"/>
    </source>
</evidence>
<keyword evidence="5" id="KW-0804">Transcription</keyword>
<feature type="region of interest" description="Disordered" evidence="7">
    <location>
        <begin position="36"/>
        <end position="59"/>
    </location>
</feature>
<evidence type="ECO:0000259" key="8">
    <source>
        <dbReference type="PROSITE" id="PS51519"/>
    </source>
</evidence>
<keyword evidence="4" id="KW-0238">DNA-binding</keyword>
<keyword evidence="2" id="KW-0805">Transcription regulation</keyword>
<keyword evidence="10" id="KW-1185">Reference proteome</keyword>
<reference evidence="9 10" key="1">
    <citation type="submission" date="2021-09" db="EMBL/GenBank/DDBJ databases">
        <title>Genomic insights and catalytic innovation underlie evolution of tropane alkaloids biosynthesis.</title>
        <authorList>
            <person name="Wang Y.-J."/>
            <person name="Tian T."/>
            <person name="Huang J.-P."/>
            <person name="Huang S.-X."/>
        </authorList>
    </citation>
    <scope>NUCLEOTIDE SEQUENCE [LARGE SCALE GENOMIC DNA]</scope>
    <source>
        <strain evidence="9">KIB-2018</strain>
        <tissue evidence="9">Leaf</tissue>
    </source>
</reference>
<evidence type="ECO:0000256" key="5">
    <source>
        <dbReference type="ARBA" id="ARBA00023163"/>
    </source>
</evidence>
<feature type="domain" description="RWP-RK" evidence="8">
    <location>
        <begin position="263"/>
        <end position="350"/>
    </location>
</feature>
<sequence length="372" mass="42038">MADPMSVVPYSDPYDNPSYYDYHRFMAIDNPTLACLSPVNQQPPSSLPPQPNDDAGDVSHYDDYLLCNPLCDDSISGQPNEAGPSHTNVGTSNVRIGENGRPVEGNGKQEENNRLVSDENLGDNFSDAIPLEDWPPTPMPYRCSCCQVLREIIHTDGIITTKLEIHGSIGLIRHAIFDAKDQRRMYDFCQKSTENIKQFLLQYCYERSKQGLSMVKDSLKSFYKTLCVGLDLSENLKNDHFPDSSPTHSVERQLHQPEGGNDTEKVPTKRSNLSQQRERVSKLTLKDIAEYFHLPIVEAARRLNLSRTVVQKICRRGGLRRWPHRKIKSIQTKIASLNALSNSTHAQERSRARAQIKTLQEEIAEICTGVSR</sequence>
<dbReference type="GO" id="GO:0003700">
    <property type="term" value="F:DNA-binding transcription factor activity"/>
    <property type="evidence" value="ECO:0007669"/>
    <property type="project" value="InterPro"/>
</dbReference>
<dbReference type="PANTHER" id="PTHR46373:SF5">
    <property type="entry name" value="RWP-RK DOMAIN PROTEIN"/>
    <property type="match status" value="1"/>
</dbReference>
<dbReference type="Pfam" id="PF02042">
    <property type="entry name" value="RWP-RK"/>
    <property type="match status" value="1"/>
</dbReference>
<name>A0AAV8SEN8_9ROSI</name>
<dbReference type="InterPro" id="IPR003035">
    <property type="entry name" value="RWP-RK_dom"/>
</dbReference>
<evidence type="ECO:0000256" key="6">
    <source>
        <dbReference type="ARBA" id="ARBA00023242"/>
    </source>
</evidence>
<comment type="function">
    <text evidence="1">Putative transcription factor.</text>
</comment>
<proteinExistence type="predicted"/>
<dbReference type="InterPro" id="IPR044607">
    <property type="entry name" value="RKD-like"/>
</dbReference>
<accession>A0AAV8SEN8</accession>
<evidence type="ECO:0000256" key="3">
    <source>
        <dbReference type="ARBA" id="ARBA00023054"/>
    </source>
</evidence>
<dbReference type="PANTHER" id="PTHR46373">
    <property type="entry name" value="PROTEIN RKD4"/>
    <property type="match status" value="1"/>
</dbReference>
<dbReference type="Proteomes" id="UP001159364">
    <property type="component" value="Linkage Group LG11"/>
</dbReference>
<evidence type="ECO:0000256" key="4">
    <source>
        <dbReference type="ARBA" id="ARBA00023125"/>
    </source>
</evidence>
<organism evidence="9 10">
    <name type="scientific">Erythroxylum novogranatense</name>
    <dbReference type="NCBI Taxonomy" id="1862640"/>
    <lineage>
        <taxon>Eukaryota</taxon>
        <taxon>Viridiplantae</taxon>
        <taxon>Streptophyta</taxon>
        <taxon>Embryophyta</taxon>
        <taxon>Tracheophyta</taxon>
        <taxon>Spermatophyta</taxon>
        <taxon>Magnoliopsida</taxon>
        <taxon>eudicotyledons</taxon>
        <taxon>Gunneridae</taxon>
        <taxon>Pentapetalae</taxon>
        <taxon>rosids</taxon>
        <taxon>fabids</taxon>
        <taxon>Malpighiales</taxon>
        <taxon>Erythroxylaceae</taxon>
        <taxon>Erythroxylum</taxon>
    </lineage>
</organism>
<feature type="region of interest" description="Disordered" evidence="7">
    <location>
        <begin position="76"/>
        <end position="113"/>
    </location>
</feature>
<protein>
    <recommendedName>
        <fullName evidence="8">RWP-RK domain-containing protein</fullName>
    </recommendedName>
</protein>
<keyword evidence="3" id="KW-0175">Coiled coil</keyword>